<comment type="caution">
    <text evidence="1">The sequence shown here is derived from an EMBL/GenBank/DDBJ whole genome shotgun (WGS) entry which is preliminary data.</text>
</comment>
<evidence type="ECO:0000313" key="1">
    <source>
        <dbReference type="EMBL" id="KAF6344829.1"/>
    </source>
</evidence>
<sequence length="129" mass="13567">MDGVHGHGVGLGRGCVPFLGVTAGRAPPWLLFLTSWAHSLAGSRRESIFQPFSPTQPHAWVGHGQSQCAECLVLEEEGPGVHWGSHLLSVLTVLCSSLNYDSSLGVRFQKGPAGGAVSPSALSSCWGEF</sequence>
<dbReference type="EMBL" id="JACAGC010000009">
    <property type="protein sequence ID" value="KAF6344829.1"/>
    <property type="molecule type" value="Genomic_DNA"/>
</dbReference>
<evidence type="ECO:0000313" key="2">
    <source>
        <dbReference type="Proteomes" id="UP000585614"/>
    </source>
</evidence>
<organism evidence="1 2">
    <name type="scientific">Rhinolophus ferrumequinum</name>
    <name type="common">Greater horseshoe bat</name>
    <dbReference type="NCBI Taxonomy" id="59479"/>
    <lineage>
        <taxon>Eukaryota</taxon>
        <taxon>Metazoa</taxon>
        <taxon>Chordata</taxon>
        <taxon>Craniata</taxon>
        <taxon>Vertebrata</taxon>
        <taxon>Euteleostomi</taxon>
        <taxon>Mammalia</taxon>
        <taxon>Eutheria</taxon>
        <taxon>Laurasiatheria</taxon>
        <taxon>Chiroptera</taxon>
        <taxon>Yinpterochiroptera</taxon>
        <taxon>Rhinolophoidea</taxon>
        <taxon>Rhinolophidae</taxon>
        <taxon>Rhinolophinae</taxon>
        <taxon>Rhinolophus</taxon>
    </lineage>
</organism>
<name>A0A7J7X561_RHIFE</name>
<dbReference type="AlphaFoldDB" id="A0A7J7X561"/>
<reference evidence="1 2" key="1">
    <citation type="journal article" date="2020" name="Nature">
        <title>Six reference-quality genomes reveal evolution of bat adaptations.</title>
        <authorList>
            <person name="Jebb D."/>
            <person name="Huang Z."/>
            <person name="Pippel M."/>
            <person name="Hughes G.M."/>
            <person name="Lavrichenko K."/>
            <person name="Devanna P."/>
            <person name="Winkler S."/>
            <person name="Jermiin L.S."/>
            <person name="Skirmuntt E.C."/>
            <person name="Katzourakis A."/>
            <person name="Burkitt-Gray L."/>
            <person name="Ray D.A."/>
            <person name="Sullivan K.A.M."/>
            <person name="Roscito J.G."/>
            <person name="Kirilenko B.M."/>
            <person name="Davalos L.M."/>
            <person name="Corthals A.P."/>
            <person name="Power M.L."/>
            <person name="Jones G."/>
            <person name="Ransome R.D."/>
            <person name="Dechmann D.K.N."/>
            <person name="Locatelli A.G."/>
            <person name="Puechmaille S.J."/>
            <person name="Fedrigo O."/>
            <person name="Jarvis E.D."/>
            <person name="Hiller M."/>
            <person name="Vernes S.C."/>
            <person name="Myers E.W."/>
            <person name="Teeling E.C."/>
        </authorList>
    </citation>
    <scope>NUCLEOTIDE SEQUENCE [LARGE SCALE GENOMIC DNA]</scope>
    <source>
        <strain evidence="1">MRhiFer1</strain>
        <tissue evidence="1">Lung</tissue>
    </source>
</reference>
<gene>
    <name evidence="1" type="ORF">mRhiFer1_010207</name>
</gene>
<proteinExistence type="predicted"/>
<dbReference type="Proteomes" id="UP000585614">
    <property type="component" value="Unassembled WGS sequence"/>
</dbReference>
<accession>A0A7J7X561</accession>
<protein>
    <submittedName>
        <fullName evidence="1">Uncharacterized protein</fullName>
    </submittedName>
</protein>